<dbReference type="GO" id="GO:0005634">
    <property type="term" value="C:nucleus"/>
    <property type="evidence" value="ECO:0007669"/>
    <property type="project" value="UniProtKB-SubCell"/>
</dbReference>
<evidence type="ECO:0000259" key="13">
    <source>
        <dbReference type="PROSITE" id="PS01033"/>
    </source>
</evidence>
<evidence type="ECO:0000256" key="5">
    <source>
        <dbReference type="ARBA" id="ARBA00022448"/>
    </source>
</evidence>
<name>A0A0L9TFB4_PHAAN</name>
<keyword evidence="11" id="KW-0535">Nitrogen fixation</keyword>
<feature type="domain" description="Globin" evidence="13">
    <location>
        <begin position="3"/>
        <end position="146"/>
    </location>
</feature>
<protein>
    <recommendedName>
        <fullName evidence="13">Globin domain-containing protein</fullName>
    </recommendedName>
</protein>
<dbReference type="InterPro" id="IPR001032">
    <property type="entry name" value="Leghaemoglobin-like"/>
</dbReference>
<accession>A0A0L9TFB4</accession>
<dbReference type="InterPro" id="IPR012292">
    <property type="entry name" value="Globin/Proto"/>
</dbReference>
<dbReference type="PANTHER" id="PTHR22924:SF92">
    <property type="entry name" value="NON-SYMBIOTIC HEMOGLOBIN 2"/>
    <property type="match status" value="1"/>
</dbReference>
<evidence type="ECO:0000256" key="12">
    <source>
        <dbReference type="ARBA" id="ARBA00023242"/>
    </source>
</evidence>
<comment type="subunit">
    <text evidence="4">Monomer.</text>
</comment>
<dbReference type="GO" id="GO:0005829">
    <property type="term" value="C:cytosol"/>
    <property type="evidence" value="ECO:0007669"/>
    <property type="project" value="UniProtKB-SubCell"/>
</dbReference>
<dbReference type="Gene3D" id="1.10.490.10">
    <property type="entry name" value="Globins"/>
    <property type="match status" value="1"/>
</dbReference>
<dbReference type="KEGG" id="var:108321975"/>
<keyword evidence="6" id="KW-0349">Heme</keyword>
<keyword evidence="7" id="KW-0561">Oxygen transport</keyword>
<dbReference type="GO" id="GO:0019825">
    <property type="term" value="F:oxygen binding"/>
    <property type="evidence" value="ECO:0007669"/>
    <property type="project" value="InterPro"/>
</dbReference>
<reference evidence="15" key="1">
    <citation type="journal article" date="2015" name="Proc. Natl. Acad. Sci. U.S.A.">
        <title>Genome sequencing of adzuki bean (Vigna angularis) provides insight into high starch and low fat accumulation and domestication.</title>
        <authorList>
            <person name="Yang K."/>
            <person name="Tian Z."/>
            <person name="Chen C."/>
            <person name="Luo L."/>
            <person name="Zhao B."/>
            <person name="Wang Z."/>
            <person name="Yu L."/>
            <person name="Li Y."/>
            <person name="Sun Y."/>
            <person name="Li W."/>
            <person name="Chen Y."/>
            <person name="Li Y."/>
            <person name="Zhang Y."/>
            <person name="Ai D."/>
            <person name="Zhao J."/>
            <person name="Shang C."/>
            <person name="Ma Y."/>
            <person name="Wu B."/>
            <person name="Wang M."/>
            <person name="Gao L."/>
            <person name="Sun D."/>
            <person name="Zhang P."/>
            <person name="Guo F."/>
            <person name="Wang W."/>
            <person name="Li Y."/>
            <person name="Wang J."/>
            <person name="Varshney R.K."/>
            <person name="Wang J."/>
            <person name="Ling H.Q."/>
            <person name="Wan P."/>
        </authorList>
    </citation>
    <scope>NUCLEOTIDE SEQUENCE</scope>
    <source>
        <strain evidence="15">cv. Jingnong 6</strain>
    </source>
</reference>
<comment type="subcellular location">
    <subcellularLocation>
        <location evidence="2">Cytoplasm</location>
        <location evidence="2">Cytosol</location>
    </subcellularLocation>
    <subcellularLocation>
        <location evidence="1">Nucleus</location>
    </subcellularLocation>
</comment>
<dbReference type="InterPro" id="IPR000971">
    <property type="entry name" value="Globin"/>
</dbReference>
<evidence type="ECO:0000256" key="4">
    <source>
        <dbReference type="ARBA" id="ARBA00011245"/>
    </source>
</evidence>
<comment type="similarity">
    <text evidence="3">Belongs to the plant globin family.</text>
</comment>
<dbReference type="PROSITE" id="PS01033">
    <property type="entry name" value="GLOBIN"/>
    <property type="match status" value="1"/>
</dbReference>
<dbReference type="STRING" id="3914.A0A0L9TFB4"/>
<evidence type="ECO:0000256" key="11">
    <source>
        <dbReference type="ARBA" id="ARBA00023231"/>
    </source>
</evidence>
<dbReference type="GO" id="GO:0020037">
    <property type="term" value="F:heme binding"/>
    <property type="evidence" value="ECO:0007669"/>
    <property type="project" value="InterPro"/>
</dbReference>
<dbReference type="PANTHER" id="PTHR22924">
    <property type="entry name" value="LEGHEMOGLOBIN-RELATED"/>
    <property type="match status" value="1"/>
</dbReference>
<evidence type="ECO:0000256" key="8">
    <source>
        <dbReference type="ARBA" id="ARBA00022723"/>
    </source>
</evidence>
<dbReference type="OrthoDB" id="2012505at2759"/>
<evidence type="ECO:0000256" key="10">
    <source>
        <dbReference type="ARBA" id="ARBA00023074"/>
    </source>
</evidence>
<evidence type="ECO:0000256" key="2">
    <source>
        <dbReference type="ARBA" id="ARBA00004514"/>
    </source>
</evidence>
<dbReference type="EMBL" id="KQ258451">
    <property type="protein sequence ID" value="KOM28814.1"/>
    <property type="molecule type" value="Genomic_DNA"/>
</dbReference>
<dbReference type="Proteomes" id="UP000053144">
    <property type="component" value="Unassembled WGS sequence"/>
</dbReference>
<sequence>MGAFTEQQEELVNSSWEAFKGNLSQNSVTFFKLVLEKEPGAKDLFSFLANGVDPNNPKMAAHAEKLFGTVRDAAVQLKTKGEVVAEAKLGSVHIEKKVTDPQFAVIKEALLKTIKEAVGDKWNQELNDAWEQAYNAMAAAIKKAMA</sequence>
<evidence type="ECO:0000256" key="9">
    <source>
        <dbReference type="ARBA" id="ARBA00023004"/>
    </source>
</evidence>
<dbReference type="InterPro" id="IPR009050">
    <property type="entry name" value="Globin-like_sf"/>
</dbReference>
<dbReference type="AlphaFoldDB" id="A0A0L9TFB4"/>
<keyword evidence="8" id="KW-0479">Metal-binding</keyword>
<keyword evidence="5" id="KW-0813">Transport</keyword>
<gene>
    <name evidence="14" type="ORF">LR48_Vigan588s002200</name>
</gene>
<dbReference type="SUPFAM" id="SSF46458">
    <property type="entry name" value="Globin-like"/>
    <property type="match status" value="1"/>
</dbReference>
<dbReference type="Pfam" id="PF00042">
    <property type="entry name" value="Globin"/>
    <property type="match status" value="1"/>
</dbReference>
<dbReference type="GO" id="GO:0046872">
    <property type="term" value="F:metal ion binding"/>
    <property type="evidence" value="ECO:0007669"/>
    <property type="project" value="UniProtKB-KW"/>
</dbReference>
<dbReference type="Gramene" id="KOM28814">
    <property type="protein sequence ID" value="KOM28814"/>
    <property type="gene ID" value="LR48_Vigan588s002200"/>
</dbReference>
<evidence type="ECO:0000256" key="6">
    <source>
        <dbReference type="ARBA" id="ARBA00022617"/>
    </source>
</evidence>
<keyword evidence="9" id="KW-0408">Iron</keyword>
<evidence type="ECO:0000256" key="7">
    <source>
        <dbReference type="ARBA" id="ARBA00022621"/>
    </source>
</evidence>
<organism evidence="14 15">
    <name type="scientific">Phaseolus angularis</name>
    <name type="common">Azuki bean</name>
    <name type="synonym">Vigna angularis</name>
    <dbReference type="NCBI Taxonomy" id="3914"/>
    <lineage>
        <taxon>Eukaryota</taxon>
        <taxon>Viridiplantae</taxon>
        <taxon>Streptophyta</taxon>
        <taxon>Embryophyta</taxon>
        <taxon>Tracheophyta</taxon>
        <taxon>Spermatophyta</taxon>
        <taxon>Magnoliopsida</taxon>
        <taxon>eudicotyledons</taxon>
        <taxon>Gunneridae</taxon>
        <taxon>Pentapetalae</taxon>
        <taxon>rosids</taxon>
        <taxon>fabids</taxon>
        <taxon>Fabales</taxon>
        <taxon>Fabaceae</taxon>
        <taxon>Papilionoideae</taxon>
        <taxon>50 kb inversion clade</taxon>
        <taxon>NPAAA clade</taxon>
        <taxon>indigoferoid/millettioid clade</taxon>
        <taxon>Phaseoleae</taxon>
        <taxon>Vigna</taxon>
    </lineage>
</organism>
<keyword evidence="12" id="KW-0539">Nucleus</keyword>
<evidence type="ECO:0000313" key="15">
    <source>
        <dbReference type="Proteomes" id="UP000053144"/>
    </source>
</evidence>
<proteinExistence type="inferred from homology"/>
<evidence type="ECO:0000256" key="3">
    <source>
        <dbReference type="ARBA" id="ARBA00007609"/>
    </source>
</evidence>
<evidence type="ECO:0000256" key="1">
    <source>
        <dbReference type="ARBA" id="ARBA00004123"/>
    </source>
</evidence>
<dbReference type="GO" id="GO:0005344">
    <property type="term" value="F:oxygen carrier activity"/>
    <property type="evidence" value="ECO:0007669"/>
    <property type="project" value="UniProtKB-KW"/>
</dbReference>
<dbReference type="OMA" id="KWSEEMA"/>
<evidence type="ECO:0000313" key="14">
    <source>
        <dbReference type="EMBL" id="KOM28814.1"/>
    </source>
</evidence>
<dbReference type="PRINTS" id="PR00188">
    <property type="entry name" value="PLANTGLOBIN"/>
</dbReference>
<keyword evidence="10" id="KW-0944">Nitration</keyword>